<comment type="caution">
    <text evidence="1">The sequence shown here is derived from an EMBL/GenBank/DDBJ whole genome shotgun (WGS) entry which is preliminary data.</text>
</comment>
<protein>
    <submittedName>
        <fullName evidence="1">Uncharacterized protein</fullName>
    </submittedName>
</protein>
<dbReference type="EMBL" id="CM042882">
    <property type="protein sequence ID" value="KAI4383287.1"/>
    <property type="molecule type" value="Genomic_DNA"/>
</dbReference>
<accession>A0ACB9S550</accession>
<dbReference type="Proteomes" id="UP001057402">
    <property type="component" value="Chromosome 3"/>
</dbReference>
<proteinExistence type="predicted"/>
<organism evidence="1 2">
    <name type="scientific">Melastoma candidum</name>
    <dbReference type="NCBI Taxonomy" id="119954"/>
    <lineage>
        <taxon>Eukaryota</taxon>
        <taxon>Viridiplantae</taxon>
        <taxon>Streptophyta</taxon>
        <taxon>Embryophyta</taxon>
        <taxon>Tracheophyta</taxon>
        <taxon>Spermatophyta</taxon>
        <taxon>Magnoliopsida</taxon>
        <taxon>eudicotyledons</taxon>
        <taxon>Gunneridae</taxon>
        <taxon>Pentapetalae</taxon>
        <taxon>rosids</taxon>
        <taxon>malvids</taxon>
        <taxon>Myrtales</taxon>
        <taxon>Melastomataceae</taxon>
        <taxon>Melastomatoideae</taxon>
        <taxon>Melastomateae</taxon>
        <taxon>Melastoma</taxon>
    </lineage>
</organism>
<sequence>MGDGGVACMSLQHHHRHHHSIMDKLPDKVILGSQIVGNNGNTAGVTSGTTPTASTAITTSTTAAAGNSAADSTAPGPKKKKVKKVIKKVVTVRKVRRLKSEVAKEKAVKEAGNGDGNHASEKAEATLNDEVEEGELGTLKWPTKELENGDSGVNDNARKSEVVVKKEVVRKLECGKDENSSGKSRPAEVKREEAKVEKRELRWRKTENDNLRDGNFCYSTPRRSMVWRREPERLTPPSSSKFSGDDGFQRKEFGLAASQQSKNPYKWEAGQDDKARLSSKILHSDGSYWDDYTMVADYTTSTKGRRPDEGSRPLQTEHFTERSTERTSRNASASKSSSLENHSLRNFEPSSSSRAVHDRHARSPDRSPRGRARQYGHKERSPFGLERSPHGRDRSPYYNGNIHERSPLYFGTGRDRSPHYLEIGREKSPYSAGRDRSPYLGAGHETSPYYRVIGCPRSPYHQRSPYGRERSPYVRERSPHGRESPRKRWKKRRKDSDNNVKEIQSIPKECHDSSNTHVQNVASLAEKTGISQPEKEGKARSPSTSKERTPCVDLVPAEELVSMEEDMDICDTPPHMPAVPDSLSGKVDLSRQLWVECGPAKLADLDHCFPIGISELFVSSSGYGDTAGKELEIIQEALQMEFAIDQSEDWPGLEALLLRQAFSGETLNKATDIPLGNSDAMSDDFNESQVSGTELAVGDIDSGVWLRGGRSCKGGDWKRNEERPQIAIRKGNLS</sequence>
<evidence type="ECO:0000313" key="2">
    <source>
        <dbReference type="Proteomes" id="UP001057402"/>
    </source>
</evidence>
<reference evidence="2" key="1">
    <citation type="journal article" date="2023" name="Front. Plant Sci.">
        <title>Chromosomal-level genome assembly of Melastoma candidum provides insights into trichome evolution.</title>
        <authorList>
            <person name="Zhong Y."/>
            <person name="Wu W."/>
            <person name="Sun C."/>
            <person name="Zou P."/>
            <person name="Liu Y."/>
            <person name="Dai S."/>
            <person name="Zhou R."/>
        </authorList>
    </citation>
    <scope>NUCLEOTIDE SEQUENCE [LARGE SCALE GENOMIC DNA]</scope>
</reference>
<name>A0ACB9S550_9MYRT</name>
<evidence type="ECO:0000313" key="1">
    <source>
        <dbReference type="EMBL" id="KAI4383287.1"/>
    </source>
</evidence>
<keyword evidence="2" id="KW-1185">Reference proteome</keyword>
<gene>
    <name evidence="1" type="ORF">MLD38_009143</name>
</gene>